<dbReference type="Ensembl" id="ENSCCRT00020112778.1">
    <property type="protein sequence ID" value="ENSCCRP00020103226.1"/>
    <property type="gene ID" value="ENSCCRG00020047210.1"/>
</dbReference>
<organism evidence="1 2">
    <name type="scientific">Cyprinus carpio</name>
    <name type="common">Common carp</name>
    <dbReference type="NCBI Taxonomy" id="7962"/>
    <lineage>
        <taxon>Eukaryota</taxon>
        <taxon>Metazoa</taxon>
        <taxon>Chordata</taxon>
        <taxon>Craniata</taxon>
        <taxon>Vertebrata</taxon>
        <taxon>Euteleostomi</taxon>
        <taxon>Actinopterygii</taxon>
        <taxon>Neopterygii</taxon>
        <taxon>Teleostei</taxon>
        <taxon>Ostariophysi</taxon>
        <taxon>Cypriniformes</taxon>
        <taxon>Cyprinidae</taxon>
        <taxon>Cyprininae</taxon>
        <taxon>Cyprinus</taxon>
    </lineage>
</organism>
<accession>A0A8C2K4V1</accession>
<protein>
    <submittedName>
        <fullName evidence="1">Uncharacterized protein</fullName>
    </submittedName>
</protein>
<name>A0A8C2K4V1_CYPCA</name>
<evidence type="ECO:0000313" key="1">
    <source>
        <dbReference type="Ensembl" id="ENSCCRP00020103226.1"/>
    </source>
</evidence>
<reference evidence="1" key="1">
    <citation type="submission" date="2025-08" db="UniProtKB">
        <authorList>
            <consortium name="Ensembl"/>
        </authorList>
    </citation>
    <scope>IDENTIFICATION</scope>
</reference>
<proteinExistence type="predicted"/>
<evidence type="ECO:0000313" key="2">
    <source>
        <dbReference type="Proteomes" id="UP000694701"/>
    </source>
</evidence>
<sequence length="163" mass="18188">MKPRRHLTSVDLLPTIPELQESQSLDDYIDSIRELSQPTYPLSGPLRGSRLSPLRLARYPSMSLATPGSVLGLASSNQDPLDWLFAQALTDPEDVSPVILRRHTGEDLFIQKRMLSCCQAAFQILHNTAGLNHCNRHSKSTVKRLRTLSLHEVTGNVKITSFS</sequence>
<dbReference type="Proteomes" id="UP000694701">
    <property type="component" value="Unplaced"/>
</dbReference>
<dbReference type="AlphaFoldDB" id="A0A8C2K4V1"/>